<accession>A0A2R5G6A1</accession>
<evidence type="ECO:0000256" key="8">
    <source>
        <dbReference type="SAM" id="SignalP"/>
    </source>
</evidence>
<dbReference type="EMBL" id="BEYU01000018">
    <property type="protein sequence ID" value="GBG26055.1"/>
    <property type="molecule type" value="Genomic_DNA"/>
</dbReference>
<protein>
    <submittedName>
        <fullName evidence="10">Malate-2H+/Na+-lactate antiporter</fullName>
    </submittedName>
</protein>
<feature type="compositionally biased region" description="Low complexity" evidence="6">
    <location>
        <begin position="495"/>
        <end position="504"/>
    </location>
</feature>
<feature type="region of interest" description="Disordered" evidence="6">
    <location>
        <begin position="492"/>
        <end position="545"/>
    </location>
</feature>
<dbReference type="Pfam" id="PF03553">
    <property type="entry name" value="Na_H_antiporter"/>
    <property type="match status" value="2"/>
</dbReference>
<feature type="signal peptide" evidence="8">
    <location>
        <begin position="1"/>
        <end position="23"/>
    </location>
</feature>
<evidence type="ECO:0000256" key="2">
    <source>
        <dbReference type="ARBA" id="ARBA00022475"/>
    </source>
</evidence>
<evidence type="ECO:0000256" key="4">
    <source>
        <dbReference type="ARBA" id="ARBA00022989"/>
    </source>
</evidence>
<comment type="subcellular location">
    <subcellularLocation>
        <location evidence="1">Cell membrane</location>
        <topology evidence="1">Multi-pass membrane protein</topology>
    </subcellularLocation>
</comment>
<dbReference type="Proteomes" id="UP000241890">
    <property type="component" value="Unassembled WGS sequence"/>
</dbReference>
<evidence type="ECO:0000256" key="5">
    <source>
        <dbReference type="ARBA" id="ARBA00023136"/>
    </source>
</evidence>
<dbReference type="AlphaFoldDB" id="A0A2R5G6A1"/>
<feature type="domain" description="Na+/H+ antiporter NhaC-like C-terminal" evidence="9">
    <location>
        <begin position="561"/>
        <end position="709"/>
    </location>
</feature>
<evidence type="ECO:0000259" key="9">
    <source>
        <dbReference type="Pfam" id="PF03553"/>
    </source>
</evidence>
<feature type="transmembrane region" description="Helical" evidence="7">
    <location>
        <begin position="723"/>
        <end position="742"/>
    </location>
</feature>
<feature type="transmembrane region" description="Helical" evidence="7">
    <location>
        <begin position="613"/>
        <end position="639"/>
    </location>
</feature>
<feature type="region of interest" description="Disordered" evidence="6">
    <location>
        <begin position="774"/>
        <end position="823"/>
    </location>
</feature>
<feature type="transmembrane region" description="Helical" evidence="7">
    <location>
        <begin position="337"/>
        <end position="356"/>
    </location>
</feature>
<feature type="transmembrane region" description="Helical" evidence="7">
    <location>
        <begin position="445"/>
        <end position="465"/>
    </location>
</feature>
<gene>
    <name evidence="10" type="ORF">FCC1311_022752</name>
</gene>
<dbReference type="GO" id="GO:0005886">
    <property type="term" value="C:plasma membrane"/>
    <property type="evidence" value="ECO:0007669"/>
    <property type="project" value="UniProtKB-SubCell"/>
</dbReference>
<evidence type="ECO:0000313" key="11">
    <source>
        <dbReference type="Proteomes" id="UP000241890"/>
    </source>
</evidence>
<proteinExistence type="predicted"/>
<dbReference type="InterPro" id="IPR018461">
    <property type="entry name" value="Na/H_Antiport_NhaC-like_C"/>
</dbReference>
<comment type="caution">
    <text evidence="10">The sequence shown here is derived from an EMBL/GenBank/DDBJ whole genome shotgun (WGS) entry which is preliminary data.</text>
</comment>
<feature type="transmembrane region" description="Helical" evidence="7">
    <location>
        <begin position="563"/>
        <end position="582"/>
    </location>
</feature>
<organism evidence="10 11">
    <name type="scientific">Hondaea fermentalgiana</name>
    <dbReference type="NCBI Taxonomy" id="2315210"/>
    <lineage>
        <taxon>Eukaryota</taxon>
        <taxon>Sar</taxon>
        <taxon>Stramenopiles</taxon>
        <taxon>Bigyra</taxon>
        <taxon>Labyrinthulomycetes</taxon>
        <taxon>Thraustochytrida</taxon>
        <taxon>Thraustochytriidae</taxon>
        <taxon>Hondaea</taxon>
    </lineage>
</organism>
<feature type="transmembrane region" description="Helical" evidence="7">
    <location>
        <begin position="699"/>
        <end position="717"/>
    </location>
</feature>
<feature type="transmembrane region" description="Helical" evidence="7">
    <location>
        <begin position="198"/>
        <end position="215"/>
    </location>
</feature>
<keyword evidence="3 7" id="KW-0812">Transmembrane</keyword>
<evidence type="ECO:0000256" key="1">
    <source>
        <dbReference type="ARBA" id="ARBA00004651"/>
    </source>
</evidence>
<evidence type="ECO:0000256" key="3">
    <source>
        <dbReference type="ARBA" id="ARBA00022692"/>
    </source>
</evidence>
<sequence>MMMVSAMLATAAMTLMLATAARAEPILYAPSASVEIEYTTLFRDEAFAVTAALEWSELDAEYAQGDALYWRLFVDGQEYSTGSEALNESRILPDSIDMGDVTVDHTGLVTVSADLSLDSTFADADVTTSGDASAQAINAGASIVPLIVVLFVAVTLQKVEIALVLGIFVGACMVAGELRQGFIDTFQTYLLEAVADSSHQFVILFSLFLSGLVAMMQRTGGMDGLSATIVKFARNARWAQVIAMASGILIFFDDYTNTLVIGNTMRPILDNFVSREKTAWITDATSAPIASISPISSWVGFEVSLIQTELDRITESNGGTSPEGLPSSAYAIFLETIAYRYYPIYLIVFQLSLALMQRDFGPMLVAERKVFISGRTDGGEGAFDGAAGLTNDIQPKKGVPRYAYNMLLPIAVLVLLVFWVLVTTGRSASDADADFLTVIQNSDSYSALLIGTVGAAVCAMVLYMLQFVKNGHLAIPTPRGLWELVRPCKSKKETTTSSSSSSSKGPEATEQAVDDKVAAGKTLSEEDTRGAASSNGAESADGDATMNDDIARPLLSPVESFEYFLMGLTTLFPAVIVLVLAWTMGSIMTTVGCDRLFSRAITSGLNVDYLPTITFIISAFMAIATGSSWSVMTIVFPLVTQPAWIASDGDLNIFYGTIAAVLAGSVLGDHCSPISDTTVLSCLASRCDLQRHVRTQAPYALTVGVVSIIVGTIPVGVGSYSTGAAMGVGIVVTIVLCFIMSAPTRGASGRLDPFLELYLLITKDAKLRELKEATRRAASEDQSTSAGSDAHLYEGNDEVEDADADASASSNSNNDGNKAIASV</sequence>
<feature type="transmembrane region" description="Helical" evidence="7">
    <location>
        <begin position="161"/>
        <end position="178"/>
    </location>
</feature>
<evidence type="ECO:0000256" key="7">
    <source>
        <dbReference type="SAM" id="Phobius"/>
    </source>
</evidence>
<name>A0A2R5G6A1_9STRA</name>
<evidence type="ECO:0000313" key="10">
    <source>
        <dbReference type="EMBL" id="GBG26055.1"/>
    </source>
</evidence>
<dbReference type="OrthoDB" id="5593520at2759"/>
<feature type="compositionally biased region" description="Acidic residues" evidence="6">
    <location>
        <begin position="795"/>
        <end position="804"/>
    </location>
</feature>
<keyword evidence="5 7" id="KW-0472">Membrane</keyword>
<feature type="transmembrane region" description="Helical" evidence="7">
    <location>
        <begin position="136"/>
        <end position="154"/>
    </location>
</feature>
<dbReference type="PANTHER" id="PTHR43478:SF1">
    <property type="entry name" value="NA+_H+ ANTIPORTER NHAC-LIKE C-TERMINAL DOMAIN-CONTAINING PROTEIN"/>
    <property type="match status" value="1"/>
</dbReference>
<reference evidence="10 11" key="1">
    <citation type="submission" date="2017-12" db="EMBL/GenBank/DDBJ databases">
        <title>Sequencing, de novo assembly and annotation of complete genome of a new Thraustochytrid species, strain FCC1311.</title>
        <authorList>
            <person name="Sedici K."/>
            <person name="Godart F."/>
            <person name="Aiese Cigliano R."/>
            <person name="Sanseverino W."/>
            <person name="Barakat M."/>
            <person name="Ortet P."/>
            <person name="Marechal E."/>
            <person name="Cagnac O."/>
            <person name="Amato A."/>
        </authorList>
    </citation>
    <scope>NUCLEOTIDE SEQUENCE [LARGE SCALE GENOMIC DNA]</scope>
</reference>
<feature type="transmembrane region" description="Helical" evidence="7">
    <location>
        <begin position="402"/>
        <end position="425"/>
    </location>
</feature>
<keyword evidence="2" id="KW-1003">Cell membrane</keyword>
<keyword evidence="4 7" id="KW-1133">Transmembrane helix</keyword>
<keyword evidence="11" id="KW-1185">Reference proteome</keyword>
<feature type="compositionally biased region" description="Basic and acidic residues" evidence="6">
    <location>
        <begin position="513"/>
        <end position="529"/>
    </location>
</feature>
<feature type="chain" id="PRO_5015308033" evidence="8">
    <location>
        <begin position="24"/>
        <end position="823"/>
    </location>
</feature>
<keyword evidence="8" id="KW-0732">Signal</keyword>
<feature type="domain" description="Na+/H+ antiporter NhaC-like C-terminal" evidence="9">
    <location>
        <begin position="292"/>
        <end position="463"/>
    </location>
</feature>
<dbReference type="PANTHER" id="PTHR43478">
    <property type="entry name" value="NA+/H+ ANTIPORTER-RELATED"/>
    <property type="match status" value="1"/>
</dbReference>
<evidence type="ECO:0000256" key="6">
    <source>
        <dbReference type="SAM" id="MobiDB-lite"/>
    </source>
</evidence>
<dbReference type="InParanoid" id="A0A2R5G6A1"/>
<feature type="compositionally biased region" description="Low complexity" evidence="6">
    <location>
        <begin position="805"/>
        <end position="817"/>
    </location>
</feature>